<name>A0A852ZZE6_9ACTN</name>
<keyword evidence="3" id="KW-1185">Reference proteome</keyword>
<evidence type="ECO:0000313" key="3">
    <source>
        <dbReference type="Proteomes" id="UP000567795"/>
    </source>
</evidence>
<dbReference type="EMBL" id="JACBZD010000002">
    <property type="protein sequence ID" value="NYI07753.1"/>
    <property type="molecule type" value="Genomic_DNA"/>
</dbReference>
<accession>A0A852ZZE6</accession>
<proteinExistence type="predicted"/>
<organism evidence="2 3">
    <name type="scientific">Allostreptomyces psammosilenae</name>
    <dbReference type="NCBI Taxonomy" id="1892865"/>
    <lineage>
        <taxon>Bacteria</taxon>
        <taxon>Bacillati</taxon>
        <taxon>Actinomycetota</taxon>
        <taxon>Actinomycetes</taxon>
        <taxon>Kitasatosporales</taxon>
        <taxon>Streptomycetaceae</taxon>
        <taxon>Allostreptomyces</taxon>
    </lineage>
</organism>
<evidence type="ECO:0000256" key="1">
    <source>
        <dbReference type="SAM" id="MobiDB-lite"/>
    </source>
</evidence>
<evidence type="ECO:0000313" key="2">
    <source>
        <dbReference type="EMBL" id="NYI07753.1"/>
    </source>
</evidence>
<comment type="caution">
    <text evidence="2">The sequence shown here is derived from an EMBL/GenBank/DDBJ whole genome shotgun (WGS) entry which is preliminary data.</text>
</comment>
<feature type="region of interest" description="Disordered" evidence="1">
    <location>
        <begin position="1"/>
        <end position="29"/>
    </location>
</feature>
<reference evidence="2 3" key="1">
    <citation type="submission" date="2020-07" db="EMBL/GenBank/DDBJ databases">
        <title>Sequencing the genomes of 1000 actinobacteria strains.</title>
        <authorList>
            <person name="Klenk H.-P."/>
        </authorList>
    </citation>
    <scope>NUCLEOTIDE SEQUENCE [LARGE SCALE GENOMIC DNA]</scope>
    <source>
        <strain evidence="2 3">DSM 42178</strain>
    </source>
</reference>
<dbReference type="Proteomes" id="UP000567795">
    <property type="component" value="Unassembled WGS sequence"/>
</dbReference>
<gene>
    <name evidence="2" type="ORF">FHU37_004782</name>
</gene>
<protein>
    <submittedName>
        <fullName evidence="2">Uncharacterized protein</fullName>
    </submittedName>
</protein>
<dbReference type="AlphaFoldDB" id="A0A852ZZE6"/>
<sequence length="29" mass="3229">MAARADGRAHPTRAARRAAGHHLAEEEYR</sequence>
<feature type="compositionally biased region" description="Basic residues" evidence="1">
    <location>
        <begin position="10"/>
        <end position="20"/>
    </location>
</feature>